<dbReference type="InterPro" id="IPR017853">
    <property type="entry name" value="GH"/>
</dbReference>
<keyword evidence="4 9" id="KW-0378">Hydrolase</keyword>
<comment type="caution">
    <text evidence="14">The sequence shown here is derived from an EMBL/GenBank/DDBJ whole genome shotgun (WGS) entry which is preliminary data.</text>
</comment>
<evidence type="ECO:0000256" key="2">
    <source>
        <dbReference type="ARBA" id="ARBA00012729"/>
    </source>
</evidence>
<evidence type="ECO:0000313" key="14">
    <source>
        <dbReference type="EMBL" id="OLL22944.1"/>
    </source>
</evidence>
<dbReference type="AlphaFoldDB" id="A0A1U7LJX3"/>
<dbReference type="PANTHER" id="PTHR45708">
    <property type="entry name" value="ENDOCHITINASE"/>
    <property type="match status" value="1"/>
</dbReference>
<evidence type="ECO:0000256" key="1">
    <source>
        <dbReference type="ARBA" id="ARBA00000822"/>
    </source>
</evidence>
<dbReference type="Pfam" id="PF00704">
    <property type="entry name" value="Glyco_hydro_18"/>
    <property type="match status" value="1"/>
</dbReference>
<gene>
    <name evidence="14" type="ORF">NEOLI_003971</name>
</gene>
<keyword evidence="12" id="KW-0732">Signal</keyword>
<evidence type="ECO:0000256" key="10">
    <source>
        <dbReference type="RuleBase" id="RU004453"/>
    </source>
</evidence>
<reference evidence="14 15" key="1">
    <citation type="submission" date="2016-04" db="EMBL/GenBank/DDBJ databases">
        <title>Evolutionary innovation and constraint leading to complex multicellularity in the Ascomycota.</title>
        <authorList>
            <person name="Cisse O."/>
            <person name="Nguyen A."/>
            <person name="Hewitt D.A."/>
            <person name="Jedd G."/>
            <person name="Stajich J.E."/>
        </authorList>
    </citation>
    <scope>NUCLEOTIDE SEQUENCE [LARGE SCALE GENOMIC DNA]</scope>
    <source>
        <strain evidence="14 15">DAH-3</strain>
    </source>
</reference>
<dbReference type="EC" id="3.2.1.14" evidence="2"/>
<proteinExistence type="inferred from homology"/>
<keyword evidence="15" id="KW-1185">Reference proteome</keyword>
<dbReference type="Proteomes" id="UP000186594">
    <property type="component" value="Unassembled WGS sequence"/>
</dbReference>
<dbReference type="CDD" id="cd02877">
    <property type="entry name" value="GH18_hevamine_XipI_class_III"/>
    <property type="match status" value="1"/>
</dbReference>
<keyword evidence="6" id="KW-0119">Carbohydrate metabolism</keyword>
<dbReference type="GO" id="GO:0008843">
    <property type="term" value="F:endochitinase activity"/>
    <property type="evidence" value="ECO:0007669"/>
    <property type="project" value="UniProtKB-EC"/>
</dbReference>
<keyword evidence="7 9" id="KW-0326">Glycosidase</keyword>
<feature type="domain" description="GH18" evidence="13">
    <location>
        <begin position="25"/>
        <end position="303"/>
    </location>
</feature>
<keyword evidence="8" id="KW-0624">Polysaccharide degradation</keyword>
<name>A0A1U7LJX3_NEOID</name>
<evidence type="ECO:0000256" key="11">
    <source>
        <dbReference type="SAM" id="MobiDB-lite"/>
    </source>
</evidence>
<dbReference type="InterPro" id="IPR001223">
    <property type="entry name" value="Glyco_hydro18_cat"/>
</dbReference>
<evidence type="ECO:0000256" key="8">
    <source>
        <dbReference type="ARBA" id="ARBA00023326"/>
    </source>
</evidence>
<feature type="signal peptide" evidence="12">
    <location>
        <begin position="1"/>
        <end position="18"/>
    </location>
</feature>
<evidence type="ECO:0000256" key="7">
    <source>
        <dbReference type="ARBA" id="ARBA00023295"/>
    </source>
</evidence>
<evidence type="ECO:0000256" key="4">
    <source>
        <dbReference type="ARBA" id="ARBA00022801"/>
    </source>
</evidence>
<comment type="catalytic activity">
    <reaction evidence="1">
        <text>Random endo-hydrolysis of N-acetyl-beta-D-glucosaminide (1-&gt;4)-beta-linkages in chitin and chitodextrins.</text>
        <dbReference type="EC" id="3.2.1.14"/>
    </reaction>
</comment>
<dbReference type="STRING" id="1198029.A0A1U7LJX3"/>
<feature type="compositionally biased region" description="Polar residues" evidence="11">
    <location>
        <begin position="340"/>
        <end position="350"/>
    </location>
</feature>
<organism evidence="14 15">
    <name type="scientific">Neolecta irregularis (strain DAH-3)</name>
    <dbReference type="NCBI Taxonomy" id="1198029"/>
    <lineage>
        <taxon>Eukaryota</taxon>
        <taxon>Fungi</taxon>
        <taxon>Dikarya</taxon>
        <taxon>Ascomycota</taxon>
        <taxon>Taphrinomycotina</taxon>
        <taxon>Neolectales</taxon>
        <taxon>Neolectaceae</taxon>
        <taxon>Neolecta</taxon>
    </lineage>
</organism>
<evidence type="ECO:0000256" key="9">
    <source>
        <dbReference type="RuleBase" id="RU000489"/>
    </source>
</evidence>
<comment type="similarity">
    <text evidence="10">Belongs to the glycosyl hydrolase 18 family.</text>
</comment>
<dbReference type="Gene3D" id="3.20.20.80">
    <property type="entry name" value="Glycosidases"/>
    <property type="match status" value="1"/>
</dbReference>
<dbReference type="InterPro" id="IPR050542">
    <property type="entry name" value="Glycosyl_Hydrlase18_Chitinase"/>
</dbReference>
<dbReference type="EMBL" id="LXFE01002558">
    <property type="protein sequence ID" value="OLL22944.1"/>
    <property type="molecule type" value="Genomic_DNA"/>
</dbReference>
<feature type="region of interest" description="Disordered" evidence="11">
    <location>
        <begin position="313"/>
        <end position="350"/>
    </location>
</feature>
<dbReference type="InterPro" id="IPR045321">
    <property type="entry name" value="Cts1-like"/>
</dbReference>
<evidence type="ECO:0000313" key="15">
    <source>
        <dbReference type="Proteomes" id="UP000186594"/>
    </source>
</evidence>
<dbReference type="PANTHER" id="PTHR45708:SF49">
    <property type="entry name" value="ENDOCHITINASE"/>
    <property type="match status" value="1"/>
</dbReference>
<sequence length="505" mass="53162">MVTLIDILILFFIIHADAFTLSAKNNVAVYWGQNSAGNQQSLGYYCKDDTVDIIILSFLTTFGKGQPLVVNFANACEGSYLSGYPSLLSCPAIGADIKACQAAGKLIILSLGGATGSYGFSDDADAKAVASNLHNLFGKGSSPNKVFGSASVDGFDMDIESGGSNGYAALINTLRSLDSSYIITGAPQCPKPDANLDVSMQSSHYDILFVQFYNNYCGVSGTNFNYGDWESYGEQHGTKIYVGLASSASAANSGSYVDAAGLTRIIDNVKGQNAFGGIMLWDASQAWANNLFQKQIKTIIGLNPVTPGSGLNPVTPGSGLNPVTPPSGLNPATPIHSIDTDANSNSTPSADTATISPVIPSATITDASPQNQIAQTTTIRKTATVYMTRSLVSGAVLVPTPSIRNKNIAPLDIARTNFAISTSTILVYPSATTTVINSSCQDNAFICKGSQIGHCDHGVWLYTTCPGTGICLEGSFVCSAPAKLRKRSSFKHAGRWSRKSRRVLL</sequence>
<dbReference type="SUPFAM" id="SSF51445">
    <property type="entry name" value="(Trans)glycosidases"/>
    <property type="match status" value="1"/>
</dbReference>
<evidence type="ECO:0000259" key="13">
    <source>
        <dbReference type="PROSITE" id="PS51910"/>
    </source>
</evidence>
<accession>A0A1U7LJX3</accession>
<dbReference type="GO" id="GO:0008061">
    <property type="term" value="F:chitin binding"/>
    <property type="evidence" value="ECO:0007669"/>
    <property type="project" value="UniProtKB-KW"/>
</dbReference>
<protein>
    <recommendedName>
        <fullName evidence="2">chitinase</fullName>
        <ecNumber evidence="2">3.2.1.14</ecNumber>
    </recommendedName>
</protein>
<dbReference type="InterPro" id="IPR001579">
    <property type="entry name" value="Glyco_hydro_18_chit_AS"/>
</dbReference>
<dbReference type="GO" id="GO:0006032">
    <property type="term" value="P:chitin catabolic process"/>
    <property type="evidence" value="ECO:0007669"/>
    <property type="project" value="UniProtKB-KW"/>
</dbReference>
<evidence type="ECO:0000256" key="6">
    <source>
        <dbReference type="ARBA" id="ARBA00023277"/>
    </source>
</evidence>
<keyword evidence="5" id="KW-0146">Chitin degradation</keyword>
<dbReference type="PROSITE" id="PS01095">
    <property type="entry name" value="GH18_1"/>
    <property type="match status" value="1"/>
</dbReference>
<feature type="chain" id="PRO_5012234009" description="chitinase" evidence="12">
    <location>
        <begin position="19"/>
        <end position="505"/>
    </location>
</feature>
<dbReference type="OrthoDB" id="6020543at2759"/>
<evidence type="ECO:0000256" key="3">
    <source>
        <dbReference type="ARBA" id="ARBA00022669"/>
    </source>
</evidence>
<dbReference type="GO" id="GO:0005576">
    <property type="term" value="C:extracellular region"/>
    <property type="evidence" value="ECO:0007669"/>
    <property type="project" value="TreeGrafter"/>
</dbReference>
<keyword evidence="3" id="KW-0147">Chitin-binding</keyword>
<dbReference type="PROSITE" id="PS51910">
    <property type="entry name" value="GH18_2"/>
    <property type="match status" value="1"/>
</dbReference>
<evidence type="ECO:0000256" key="12">
    <source>
        <dbReference type="SAM" id="SignalP"/>
    </source>
</evidence>
<evidence type="ECO:0000256" key="5">
    <source>
        <dbReference type="ARBA" id="ARBA00023024"/>
    </source>
</evidence>
<dbReference type="GO" id="GO:0000272">
    <property type="term" value="P:polysaccharide catabolic process"/>
    <property type="evidence" value="ECO:0007669"/>
    <property type="project" value="UniProtKB-KW"/>
</dbReference>